<proteinExistence type="predicted"/>
<dbReference type="OrthoDB" id="536136at2"/>
<organism evidence="3 4">
    <name type="scientific">Leptolyngbya iicbica LK</name>
    <dbReference type="NCBI Taxonomy" id="2294035"/>
    <lineage>
        <taxon>Bacteria</taxon>
        <taxon>Bacillati</taxon>
        <taxon>Cyanobacteriota</taxon>
        <taxon>Cyanophyceae</taxon>
        <taxon>Leptolyngbyales</taxon>
        <taxon>Leptolyngbyaceae</taxon>
        <taxon>Leptolyngbya group</taxon>
        <taxon>Leptolyngbya</taxon>
        <taxon>Leptolyngbya iicbica</taxon>
    </lineage>
</organism>
<keyword evidence="2" id="KW-0812">Transmembrane</keyword>
<dbReference type="EMBL" id="QVFV01000002">
    <property type="protein sequence ID" value="RZM78590.1"/>
    <property type="molecule type" value="Genomic_DNA"/>
</dbReference>
<feature type="transmembrane region" description="Helical" evidence="2">
    <location>
        <begin position="20"/>
        <end position="40"/>
    </location>
</feature>
<gene>
    <name evidence="3" type="ORF">DYY88_07205</name>
</gene>
<evidence type="ECO:0000256" key="2">
    <source>
        <dbReference type="SAM" id="Phobius"/>
    </source>
</evidence>
<reference evidence="3 4" key="1">
    <citation type="submission" date="2018-11" db="EMBL/GenBank/DDBJ databases">
        <title>Whole genome sequencing of an environmental sample.</title>
        <authorList>
            <person name="Sarangi A.N."/>
            <person name="Singh D."/>
            <person name="Tripathy S."/>
        </authorList>
    </citation>
    <scope>NUCLEOTIDE SEQUENCE [LARGE SCALE GENOMIC DNA]</scope>
    <source>
        <strain evidence="3 4">Lakshadweep</strain>
    </source>
</reference>
<name>A0A4Q7E660_9CYAN</name>
<dbReference type="Proteomes" id="UP000292459">
    <property type="component" value="Unassembled WGS sequence"/>
</dbReference>
<dbReference type="RefSeq" id="WP_130199360.1">
    <property type="nucleotide sequence ID" value="NZ_QVFV01000002.1"/>
</dbReference>
<protein>
    <submittedName>
        <fullName evidence="3">Uncharacterized protein</fullName>
    </submittedName>
</protein>
<evidence type="ECO:0000313" key="3">
    <source>
        <dbReference type="EMBL" id="RZM78590.1"/>
    </source>
</evidence>
<keyword evidence="2" id="KW-0472">Membrane</keyword>
<evidence type="ECO:0000256" key="1">
    <source>
        <dbReference type="SAM" id="MobiDB-lite"/>
    </source>
</evidence>
<sequence>MILPNTEASSLHRKKQWQWLLFPLMGLSLLLHMALMLMPIPDQEREPEVTEEETLTEEEEAIDILSISDLPALEEPTTETLPEQPQTPDPPIQNSLIPPDLERPIVSDEVIDEPMLDEETALEENPLDNEGNPQFDPTRQSTLLGQTGSINVEFDGTADFPQNIWALGYLQNLNLDCFFAEITPNGYRLLAQANQLKFFRRNYGLVVSEDLPLTFANQTLVEVPDGYCGEQLFEIQDNGVPTLYVSTIKIGPGNPPASIVLIFWTADPRG</sequence>
<evidence type="ECO:0000313" key="4">
    <source>
        <dbReference type="Proteomes" id="UP000292459"/>
    </source>
</evidence>
<feature type="region of interest" description="Disordered" evidence="1">
    <location>
        <begin position="76"/>
        <end position="99"/>
    </location>
</feature>
<comment type="caution">
    <text evidence="3">The sequence shown here is derived from an EMBL/GenBank/DDBJ whole genome shotgun (WGS) entry which is preliminary data.</text>
</comment>
<dbReference type="AlphaFoldDB" id="A0A4Q7E660"/>
<keyword evidence="4" id="KW-1185">Reference proteome</keyword>
<keyword evidence="2" id="KW-1133">Transmembrane helix</keyword>
<accession>A0A4Q7E660</accession>